<accession>A0ABR3JBL5</accession>
<evidence type="ECO:0000313" key="2">
    <source>
        <dbReference type="EMBL" id="KAL0952890.1"/>
    </source>
</evidence>
<name>A0ABR3JBL5_9AGAR</name>
<evidence type="ECO:0008006" key="4">
    <source>
        <dbReference type="Google" id="ProtNLM"/>
    </source>
</evidence>
<feature type="compositionally biased region" description="Polar residues" evidence="1">
    <location>
        <begin position="1"/>
        <end position="10"/>
    </location>
</feature>
<evidence type="ECO:0000313" key="3">
    <source>
        <dbReference type="Proteomes" id="UP001556367"/>
    </source>
</evidence>
<dbReference type="InterPro" id="IPR011333">
    <property type="entry name" value="SKP1/BTB/POZ_sf"/>
</dbReference>
<dbReference type="EMBL" id="JASNQZ010000010">
    <property type="protein sequence ID" value="KAL0952890.1"/>
    <property type="molecule type" value="Genomic_DNA"/>
</dbReference>
<dbReference type="Proteomes" id="UP001556367">
    <property type="component" value="Unassembled WGS sequence"/>
</dbReference>
<gene>
    <name evidence="2" type="ORF">HGRIS_007109</name>
</gene>
<evidence type="ECO:0000256" key="1">
    <source>
        <dbReference type="SAM" id="MobiDB-lite"/>
    </source>
</evidence>
<reference evidence="3" key="1">
    <citation type="submission" date="2024-06" db="EMBL/GenBank/DDBJ databases">
        <title>Multi-omics analyses provide insights into the biosynthesis of the anticancer antibiotic pleurotin in Hohenbuehelia grisea.</title>
        <authorList>
            <person name="Weaver J.A."/>
            <person name="Alberti F."/>
        </authorList>
    </citation>
    <scope>NUCLEOTIDE SEQUENCE [LARGE SCALE GENOMIC DNA]</scope>
    <source>
        <strain evidence="3">T-177</strain>
    </source>
</reference>
<protein>
    <recommendedName>
        <fullName evidence="4">BTB domain-containing protein</fullName>
    </recommendedName>
</protein>
<dbReference type="Gene3D" id="3.30.710.10">
    <property type="entry name" value="Potassium Channel Kv1.1, Chain A"/>
    <property type="match status" value="1"/>
</dbReference>
<organism evidence="2 3">
    <name type="scientific">Hohenbuehelia grisea</name>
    <dbReference type="NCBI Taxonomy" id="104357"/>
    <lineage>
        <taxon>Eukaryota</taxon>
        <taxon>Fungi</taxon>
        <taxon>Dikarya</taxon>
        <taxon>Basidiomycota</taxon>
        <taxon>Agaricomycotina</taxon>
        <taxon>Agaricomycetes</taxon>
        <taxon>Agaricomycetidae</taxon>
        <taxon>Agaricales</taxon>
        <taxon>Pleurotineae</taxon>
        <taxon>Pleurotaceae</taxon>
        <taxon>Hohenbuehelia</taxon>
    </lineage>
</organism>
<keyword evidence="3" id="KW-1185">Reference proteome</keyword>
<sequence>MSSERIQSSDGDSDVEMPLLKRRRTSMNDDTSKPPLAAACHGASEVDASCQRSIEYWFPDGDIVFKVEQHCFRIHRQKLQCSLIFSGMFELPQPDRVESMDGCPLVVLFGDMATDWKVVLHWVYDSQGFVKRAETFDALSGALRISTKYEIPELRTWAVRGMHRRWPRLGSLHSMTYAAFANTAEAIMLARECDVPEILPSAFYALSFQRWSCNSEGGRSHLVLPPPDLRRLLEGRELIQDMITQYILEPLRDPEFDYYPCHGCAQPLLDIWRGRLAPPPGTSPWGCWLSKELATMRDHVDSISFQVCQSCVSHHVALASYRLRRLVAMIPRVFRL</sequence>
<proteinExistence type="predicted"/>
<feature type="region of interest" description="Disordered" evidence="1">
    <location>
        <begin position="1"/>
        <end position="35"/>
    </location>
</feature>
<comment type="caution">
    <text evidence="2">The sequence shown here is derived from an EMBL/GenBank/DDBJ whole genome shotgun (WGS) entry which is preliminary data.</text>
</comment>